<dbReference type="EMBL" id="CAJOBQ010000015">
    <property type="protein sequence ID" value="CAF4211926.1"/>
    <property type="molecule type" value="Genomic_DNA"/>
</dbReference>
<reference evidence="2" key="1">
    <citation type="submission" date="2021-02" db="EMBL/GenBank/DDBJ databases">
        <authorList>
            <person name="Nowell W R."/>
        </authorList>
    </citation>
    <scope>NUCLEOTIDE SEQUENCE</scope>
</reference>
<feature type="compositionally biased region" description="Basic residues" evidence="1">
    <location>
        <begin position="173"/>
        <end position="188"/>
    </location>
</feature>
<dbReference type="EMBL" id="CAJNYU010000694">
    <property type="protein sequence ID" value="CAF3383506.1"/>
    <property type="molecule type" value="Genomic_DNA"/>
</dbReference>
<evidence type="ECO:0000313" key="2">
    <source>
        <dbReference type="EMBL" id="CAF3383506.1"/>
    </source>
</evidence>
<dbReference type="Proteomes" id="UP000663862">
    <property type="component" value="Unassembled WGS sequence"/>
</dbReference>
<sequence length="252" mass="29777">MTTAALVHDIETAPSLPSLFNIRYPNCRTGMFSLREPFQNVRAEFFPIEHRQLSTEKLAELNQQPTDFNYNQVPCIRKKTVESLSRPPQKISKRNAEVQCSLLKPHTSHEIAVQTKNPRQRIPDNALSNNNDEDVNSRYRRQTKLQTVKQRQQIYEIRDVESSPLRIIPINQRIKRKEQHKTYTKPRKSIKDYDDDDYDDQEEEFNDDDDDDDDDDDGDNERIIYAREPPQTIRKTYLPSNVRMICVREDIK</sequence>
<feature type="region of interest" description="Disordered" evidence="1">
    <location>
        <begin position="172"/>
        <end position="230"/>
    </location>
</feature>
<evidence type="ECO:0000313" key="3">
    <source>
        <dbReference type="EMBL" id="CAF4211926.1"/>
    </source>
</evidence>
<dbReference type="AlphaFoldDB" id="A0A817YX82"/>
<gene>
    <name evidence="2" type="ORF">FME351_LOCUS7474</name>
    <name evidence="3" type="ORF">TSG867_LOCUS746</name>
</gene>
<evidence type="ECO:0000313" key="4">
    <source>
        <dbReference type="Proteomes" id="UP000663869"/>
    </source>
</evidence>
<feature type="compositionally biased region" description="Acidic residues" evidence="1">
    <location>
        <begin position="193"/>
        <end position="219"/>
    </location>
</feature>
<name>A0A817YX82_9BILA</name>
<proteinExistence type="predicted"/>
<organism evidence="2 4">
    <name type="scientific">Rotaria socialis</name>
    <dbReference type="NCBI Taxonomy" id="392032"/>
    <lineage>
        <taxon>Eukaryota</taxon>
        <taxon>Metazoa</taxon>
        <taxon>Spiralia</taxon>
        <taxon>Gnathifera</taxon>
        <taxon>Rotifera</taxon>
        <taxon>Eurotatoria</taxon>
        <taxon>Bdelloidea</taxon>
        <taxon>Philodinida</taxon>
        <taxon>Philodinidae</taxon>
        <taxon>Rotaria</taxon>
    </lineage>
</organism>
<protein>
    <submittedName>
        <fullName evidence="2">Uncharacterized protein</fullName>
    </submittedName>
</protein>
<dbReference type="Proteomes" id="UP000663869">
    <property type="component" value="Unassembled WGS sequence"/>
</dbReference>
<accession>A0A817YX82</accession>
<evidence type="ECO:0000256" key="1">
    <source>
        <dbReference type="SAM" id="MobiDB-lite"/>
    </source>
</evidence>
<feature type="region of interest" description="Disordered" evidence="1">
    <location>
        <begin position="115"/>
        <end position="146"/>
    </location>
</feature>
<comment type="caution">
    <text evidence="2">The sequence shown here is derived from an EMBL/GenBank/DDBJ whole genome shotgun (WGS) entry which is preliminary data.</text>
</comment>